<dbReference type="RefSeq" id="WP_160685068.1">
    <property type="nucleotide sequence ID" value="NZ_WTYW01000005.1"/>
</dbReference>
<keyword evidence="1" id="KW-0812">Transmembrane</keyword>
<evidence type="ECO:0000313" key="3">
    <source>
        <dbReference type="Proteomes" id="UP000433104"/>
    </source>
</evidence>
<feature type="transmembrane region" description="Helical" evidence="1">
    <location>
        <begin position="163"/>
        <end position="182"/>
    </location>
</feature>
<feature type="transmembrane region" description="Helical" evidence="1">
    <location>
        <begin position="356"/>
        <end position="378"/>
    </location>
</feature>
<dbReference type="AlphaFoldDB" id="A0A844ZJ17"/>
<sequence length="467" mass="52370">MDALYPTTLAAALLVFLATCVIYFRQEQASVAHPATLYLAFHGFVFVFRPIIAWLYDFDFVYRLYEFRPSIGDKLTVVVGATLAMLVFVTASLAFCRRNVPEVAAERFAAARAMFAKPVLLTTVLLAPAAIYSQIGNWSRRANEFDTMVRDAATGVQVNTVNVGWLTDLGLILAPLSVMVLWQSRYRWWGWLFFAGFALLQSGSGTRGPLVYAVLAIGMLYLLERGRRWVDPRSFALLAMTALAFNVIVIDRGSAVRQIFVDEPQSRLTNLRDLQPLEHMDFANMEYFEYVVHAVPQRTGSYDYFANNLQIFTEPVPRALWKHKPVGSPVQFFNLWDYGKPIGITVSMPGIGWMSLGWIGIVIQSLVTALAYGLAYRWLAVRRAGPVAFLSYVLVAATAIVVFRDGALVSVMRVVPFYLGPLVVVLLLARLYGWRQSPTVQINMAAPDPEASPRARRERLAEMVAER</sequence>
<feature type="transmembrane region" description="Helical" evidence="1">
    <location>
        <begin position="384"/>
        <end position="403"/>
    </location>
</feature>
<keyword evidence="1" id="KW-0472">Membrane</keyword>
<dbReference type="OrthoDB" id="7293578at2"/>
<accession>A0A844ZJ17</accession>
<feature type="transmembrane region" description="Helical" evidence="1">
    <location>
        <begin position="6"/>
        <end position="24"/>
    </location>
</feature>
<reference evidence="2 3" key="1">
    <citation type="submission" date="2019-12" db="EMBL/GenBank/DDBJ databases">
        <title>Genomic-based taxomic classification of the family Erythrobacteraceae.</title>
        <authorList>
            <person name="Xu L."/>
        </authorList>
    </citation>
    <scope>NUCLEOTIDE SEQUENCE [LARGE SCALE GENOMIC DNA]</scope>
    <source>
        <strain evidence="2 3">MCCC 1A09962</strain>
    </source>
</reference>
<proteinExistence type="predicted"/>
<evidence type="ECO:0000256" key="1">
    <source>
        <dbReference type="SAM" id="Phobius"/>
    </source>
</evidence>
<feature type="transmembrane region" description="Helical" evidence="1">
    <location>
        <begin position="189"/>
        <end position="222"/>
    </location>
</feature>
<evidence type="ECO:0008006" key="4">
    <source>
        <dbReference type="Google" id="ProtNLM"/>
    </source>
</evidence>
<protein>
    <recommendedName>
        <fullName evidence="4">Oligosaccharide repeat unit polymerase</fullName>
    </recommendedName>
</protein>
<gene>
    <name evidence="2" type="ORF">GRI38_13230</name>
</gene>
<dbReference type="EMBL" id="WTYW01000005">
    <property type="protein sequence ID" value="MXO86990.1"/>
    <property type="molecule type" value="Genomic_DNA"/>
</dbReference>
<feature type="transmembrane region" description="Helical" evidence="1">
    <location>
        <begin position="234"/>
        <end position="250"/>
    </location>
</feature>
<comment type="caution">
    <text evidence="2">The sequence shown here is derived from an EMBL/GenBank/DDBJ whole genome shotgun (WGS) entry which is preliminary data.</text>
</comment>
<dbReference type="Proteomes" id="UP000433104">
    <property type="component" value="Unassembled WGS sequence"/>
</dbReference>
<keyword evidence="1" id="KW-1133">Transmembrane helix</keyword>
<keyword evidence="3" id="KW-1185">Reference proteome</keyword>
<feature type="transmembrane region" description="Helical" evidence="1">
    <location>
        <begin position="36"/>
        <end position="56"/>
    </location>
</feature>
<feature type="transmembrane region" description="Helical" evidence="1">
    <location>
        <begin position="76"/>
        <end position="95"/>
    </location>
</feature>
<name>A0A844ZJ17_9SPHN</name>
<feature type="transmembrane region" description="Helical" evidence="1">
    <location>
        <begin position="415"/>
        <end position="434"/>
    </location>
</feature>
<organism evidence="2 3">
    <name type="scientific">Parapontixanthobacter aurantiacus</name>
    <dbReference type="NCBI Taxonomy" id="1463599"/>
    <lineage>
        <taxon>Bacteria</taxon>
        <taxon>Pseudomonadati</taxon>
        <taxon>Pseudomonadota</taxon>
        <taxon>Alphaproteobacteria</taxon>
        <taxon>Sphingomonadales</taxon>
        <taxon>Erythrobacteraceae</taxon>
        <taxon>Parapontixanthobacter</taxon>
    </lineage>
</organism>
<evidence type="ECO:0000313" key="2">
    <source>
        <dbReference type="EMBL" id="MXO86990.1"/>
    </source>
</evidence>